<dbReference type="PANTHER" id="PTHR36120:SF2">
    <property type="entry name" value="FUCOSE ISOMERASE"/>
    <property type="match status" value="1"/>
</dbReference>
<evidence type="ECO:0000313" key="4">
    <source>
        <dbReference type="Proteomes" id="UP000218267"/>
    </source>
</evidence>
<dbReference type="AlphaFoldDB" id="A0A1Y1CMW9"/>
<evidence type="ECO:0008006" key="5">
    <source>
        <dbReference type="Google" id="ProtNLM"/>
    </source>
</evidence>
<keyword evidence="4" id="KW-1185">Reference proteome</keyword>
<gene>
    <name evidence="3" type="ORF">ALGA_3407</name>
</gene>
<dbReference type="InterPro" id="IPR009015">
    <property type="entry name" value="Fucose_isomerase_N/cen_sf"/>
</dbReference>
<dbReference type="OrthoDB" id="5838738at2"/>
<evidence type="ECO:0000256" key="2">
    <source>
        <dbReference type="ARBA" id="ARBA00023277"/>
    </source>
</evidence>
<proteinExistence type="predicted"/>
<dbReference type="KEGG" id="mbas:ALGA_3407"/>
<dbReference type="EMBL" id="AP018042">
    <property type="protein sequence ID" value="BAX81705.1"/>
    <property type="molecule type" value="Genomic_DNA"/>
</dbReference>
<dbReference type="Proteomes" id="UP000218267">
    <property type="component" value="Chromosome"/>
</dbReference>
<evidence type="ECO:0000256" key="1">
    <source>
        <dbReference type="ARBA" id="ARBA00023235"/>
    </source>
</evidence>
<protein>
    <recommendedName>
        <fullName evidence="5">Fucose isomerase</fullName>
    </recommendedName>
</protein>
<evidence type="ECO:0000313" key="3">
    <source>
        <dbReference type="EMBL" id="BAX81705.1"/>
    </source>
</evidence>
<reference evidence="3 4" key="1">
    <citation type="journal article" date="2018" name="Mar. Genomics">
        <title>Complete genome sequence of Marinifilaceae bacterium strain SPP2, isolated from the Antarctic marine sediment.</title>
        <authorList>
            <person name="Watanabe M."/>
            <person name="Kojima H."/>
            <person name="Fukui M."/>
        </authorList>
    </citation>
    <scope>NUCLEOTIDE SEQUENCE [LARGE SCALE GENOMIC DNA]</scope>
    <source>
        <strain evidence="3 4">SPP2</strain>
    </source>
</reference>
<organism evidence="3 4">
    <name type="scientific">Labilibaculum antarcticum</name>
    <dbReference type="NCBI Taxonomy" id="1717717"/>
    <lineage>
        <taxon>Bacteria</taxon>
        <taxon>Pseudomonadati</taxon>
        <taxon>Bacteroidota</taxon>
        <taxon>Bacteroidia</taxon>
        <taxon>Marinilabiliales</taxon>
        <taxon>Marinifilaceae</taxon>
        <taxon>Labilibaculum</taxon>
    </lineage>
</organism>
<dbReference type="GO" id="GO:0016861">
    <property type="term" value="F:intramolecular oxidoreductase activity, interconverting aldoses and ketoses"/>
    <property type="evidence" value="ECO:0007669"/>
    <property type="project" value="InterPro"/>
</dbReference>
<dbReference type="RefSeq" id="WP_096431346.1">
    <property type="nucleotide sequence ID" value="NZ_AP018042.1"/>
</dbReference>
<sequence>MIQLRVKILAFKEADAKYLDLGKKRLSNMLPEFSDQFQFVDDDANILFVLSGGSEYATTQLVEKGKFYIILSNELDNSNAAALEIKAWMNREGIGSVLLSNPEEMKAYMSRYLEVASAIEALKGKQVGLIGNVSDWLIASSVEKNVLMSKLGINLKQIDWKSLCSFEDAETNADFLGEFEYNNEEEKINASKIYNILNDCIKREKLDAITVECFPLVRQKSVTACLALSLLNDQEVPAGCEGDLASIVGMMFAKEISGSIPWMANVAKISEEATLFAHCTIGTKLLSNYEVTTHFETGLGTAIQGMYRYNDITVFRFNGELNKAFITRGEVLDRPRYATACRTQIEVKLPLSAITKLKENPLGNHHLILQGNQLEKLQLACGLLGIELI</sequence>
<name>A0A1Y1CMW9_9BACT</name>
<dbReference type="SUPFAM" id="SSF53743">
    <property type="entry name" value="FucI/AraA N-terminal and middle domains"/>
    <property type="match status" value="1"/>
</dbReference>
<keyword evidence="1" id="KW-0413">Isomerase</keyword>
<reference evidence="4" key="2">
    <citation type="journal article" date="2020" name="Antonie Van Leeuwenhoek">
        <title>Labilibaculum antarcticum sp. nov., a novel facultative anaerobic, psychrotorelant bacterium isolated from marine sediment of Antarctica.</title>
        <authorList>
            <person name="Watanabe M."/>
            <person name="Kojima H."/>
            <person name="Fukui M."/>
        </authorList>
    </citation>
    <scope>NUCLEOTIDE SEQUENCE [LARGE SCALE GENOMIC DNA]</scope>
    <source>
        <strain evidence="4">SPP2</strain>
    </source>
</reference>
<accession>A0A1Y1CMW9</accession>
<dbReference type="GO" id="GO:0005737">
    <property type="term" value="C:cytoplasm"/>
    <property type="evidence" value="ECO:0007669"/>
    <property type="project" value="InterPro"/>
</dbReference>
<keyword evidence="2" id="KW-0119">Carbohydrate metabolism</keyword>
<dbReference type="PANTHER" id="PTHR36120">
    <property type="entry name" value="FUCOSE ISOMERASE"/>
    <property type="match status" value="1"/>
</dbReference>
<dbReference type="GO" id="GO:0005996">
    <property type="term" value="P:monosaccharide metabolic process"/>
    <property type="evidence" value="ECO:0007669"/>
    <property type="project" value="InterPro"/>
</dbReference>